<evidence type="ECO:0000313" key="5">
    <source>
        <dbReference type="Proteomes" id="UP000030746"/>
    </source>
</evidence>
<dbReference type="OrthoDB" id="6154835at2759"/>
<keyword evidence="2" id="KW-0472">Membrane</keyword>
<dbReference type="AlphaFoldDB" id="V4AHM3"/>
<dbReference type="OMA" id="KDMGRCG"/>
<dbReference type="GeneID" id="20250516"/>
<protein>
    <submittedName>
        <fullName evidence="4">Uncharacterized protein</fullName>
    </submittedName>
</protein>
<keyword evidence="5" id="KW-1185">Reference proteome</keyword>
<feature type="region of interest" description="Disordered" evidence="1">
    <location>
        <begin position="117"/>
        <end position="136"/>
    </location>
</feature>
<evidence type="ECO:0000256" key="2">
    <source>
        <dbReference type="SAM" id="Phobius"/>
    </source>
</evidence>
<feature type="chain" id="PRO_5004716664" evidence="3">
    <location>
        <begin position="27"/>
        <end position="281"/>
    </location>
</feature>
<dbReference type="CTD" id="20250516"/>
<evidence type="ECO:0000313" key="4">
    <source>
        <dbReference type="EMBL" id="ESP03564.1"/>
    </source>
</evidence>
<proteinExistence type="predicted"/>
<dbReference type="EMBL" id="KB199981">
    <property type="protein sequence ID" value="ESP03564.1"/>
    <property type="molecule type" value="Genomic_DNA"/>
</dbReference>
<dbReference type="KEGG" id="lgi:LOTGIDRAFT_237663"/>
<evidence type="ECO:0000256" key="1">
    <source>
        <dbReference type="SAM" id="MobiDB-lite"/>
    </source>
</evidence>
<reference evidence="4 5" key="1">
    <citation type="journal article" date="2013" name="Nature">
        <title>Insights into bilaterian evolution from three spiralian genomes.</title>
        <authorList>
            <person name="Simakov O."/>
            <person name="Marletaz F."/>
            <person name="Cho S.J."/>
            <person name="Edsinger-Gonzales E."/>
            <person name="Havlak P."/>
            <person name="Hellsten U."/>
            <person name="Kuo D.H."/>
            <person name="Larsson T."/>
            <person name="Lv J."/>
            <person name="Arendt D."/>
            <person name="Savage R."/>
            <person name="Osoegawa K."/>
            <person name="de Jong P."/>
            <person name="Grimwood J."/>
            <person name="Chapman J.A."/>
            <person name="Shapiro H."/>
            <person name="Aerts A."/>
            <person name="Otillar R.P."/>
            <person name="Terry A.Y."/>
            <person name="Boore J.L."/>
            <person name="Grigoriev I.V."/>
            <person name="Lindberg D.R."/>
            <person name="Seaver E.C."/>
            <person name="Weisblat D.A."/>
            <person name="Putnam N.H."/>
            <person name="Rokhsar D.S."/>
        </authorList>
    </citation>
    <scope>NUCLEOTIDE SEQUENCE [LARGE SCALE GENOMIC DNA]</scope>
</reference>
<accession>V4AHM3</accession>
<keyword evidence="3" id="KW-0732">Signal</keyword>
<name>V4AHM3_LOTGI</name>
<feature type="transmembrane region" description="Helical" evidence="2">
    <location>
        <begin position="190"/>
        <end position="212"/>
    </location>
</feature>
<evidence type="ECO:0000256" key="3">
    <source>
        <dbReference type="SAM" id="SignalP"/>
    </source>
</evidence>
<keyword evidence="2" id="KW-1133">Transmembrane helix</keyword>
<feature type="region of interest" description="Disordered" evidence="1">
    <location>
        <begin position="54"/>
        <end position="103"/>
    </location>
</feature>
<dbReference type="RefSeq" id="XP_009045794.1">
    <property type="nucleotide sequence ID" value="XM_009047546.1"/>
</dbReference>
<keyword evidence="2" id="KW-0812">Transmembrane</keyword>
<dbReference type="HOGENOM" id="CLU_991385_0_0_1"/>
<sequence length="281" mass="30394">MKSADLNRLLLVVIVLNYANLKVISGNDVASSAATSLSSPQGTFTAAASTSALTTSPFTQPETTTTISSTANTTPVPTTTPLTTPTTTPSTTTPTIPPTILNTTEAPTTTTTILTTTTTTTTTPSPTPSPTSPPTTTIVATTTTQAQTTSTAKPTTIEENEAYPPSNDVGEKIYEEKVMQLERENERLKIAVGVLAAIIIVTVLFVLLIIYLRKRNSVELRTSEKPNRPIYFRPVSNFKKTPPIDPALEYLHDDRLFVNDLDKEMETFRLNRGTNQMTSEL</sequence>
<feature type="signal peptide" evidence="3">
    <location>
        <begin position="1"/>
        <end position="26"/>
    </location>
</feature>
<dbReference type="STRING" id="225164.V4AHM3"/>
<gene>
    <name evidence="4" type="ORF">LOTGIDRAFT_237663</name>
</gene>
<organism evidence="4 5">
    <name type="scientific">Lottia gigantea</name>
    <name type="common">Giant owl limpet</name>
    <dbReference type="NCBI Taxonomy" id="225164"/>
    <lineage>
        <taxon>Eukaryota</taxon>
        <taxon>Metazoa</taxon>
        <taxon>Spiralia</taxon>
        <taxon>Lophotrochozoa</taxon>
        <taxon>Mollusca</taxon>
        <taxon>Gastropoda</taxon>
        <taxon>Patellogastropoda</taxon>
        <taxon>Lottioidea</taxon>
        <taxon>Lottiidae</taxon>
        <taxon>Lottia</taxon>
    </lineage>
</organism>
<dbReference type="Proteomes" id="UP000030746">
    <property type="component" value="Unassembled WGS sequence"/>
</dbReference>